<dbReference type="Gene3D" id="1.10.3720.10">
    <property type="entry name" value="MetI-like"/>
    <property type="match status" value="1"/>
</dbReference>
<evidence type="ECO:0000256" key="11">
    <source>
        <dbReference type="RuleBase" id="RU363032"/>
    </source>
</evidence>
<feature type="transmembrane region" description="Helical" evidence="11">
    <location>
        <begin position="206"/>
        <end position="226"/>
    </location>
</feature>
<dbReference type="RefSeq" id="WP_256119271.1">
    <property type="nucleotide sequence ID" value="NZ_WHSB02000008.1"/>
</dbReference>
<feature type="transmembrane region" description="Helical" evidence="11">
    <location>
        <begin position="238"/>
        <end position="257"/>
    </location>
</feature>
<dbReference type="PROSITE" id="PS50928">
    <property type="entry name" value="ABC_TM1"/>
    <property type="match status" value="1"/>
</dbReference>
<evidence type="ECO:0000256" key="1">
    <source>
        <dbReference type="ARBA" id="ARBA00004429"/>
    </source>
</evidence>
<dbReference type="SUPFAM" id="SSF161098">
    <property type="entry name" value="MetI-like"/>
    <property type="match status" value="1"/>
</dbReference>
<evidence type="ECO:0000256" key="3">
    <source>
        <dbReference type="ARBA" id="ARBA00022448"/>
    </source>
</evidence>
<keyword evidence="4" id="KW-1003">Cell membrane</keyword>
<organism evidence="13 14">
    <name type="scientific">Shinella lacus</name>
    <dbReference type="NCBI Taxonomy" id="2654216"/>
    <lineage>
        <taxon>Bacteria</taxon>
        <taxon>Pseudomonadati</taxon>
        <taxon>Pseudomonadota</taxon>
        <taxon>Alphaproteobacteria</taxon>
        <taxon>Hyphomicrobiales</taxon>
        <taxon>Rhizobiaceae</taxon>
        <taxon>Shinella</taxon>
    </lineage>
</organism>
<dbReference type="Pfam" id="PF00528">
    <property type="entry name" value="BPD_transp_1"/>
    <property type="match status" value="1"/>
</dbReference>
<evidence type="ECO:0000313" key="13">
    <source>
        <dbReference type="EMBL" id="MCQ4632645.1"/>
    </source>
</evidence>
<comment type="similarity">
    <text evidence="2">Belongs to the binding-protein-dependent transport system permease family. CysTW subfamily.</text>
</comment>
<comment type="function">
    <text evidence="9">Required for the activity of the bacterial periplasmic transport system of putrescine and spermidine.</text>
</comment>
<dbReference type="InterPro" id="IPR051789">
    <property type="entry name" value="Bact_Polyamine_Transport"/>
</dbReference>
<accession>A0ABT1RBV7</accession>
<evidence type="ECO:0000313" key="14">
    <source>
        <dbReference type="Proteomes" id="UP000996601"/>
    </source>
</evidence>
<evidence type="ECO:0000256" key="5">
    <source>
        <dbReference type="ARBA" id="ARBA00022519"/>
    </source>
</evidence>
<evidence type="ECO:0000256" key="6">
    <source>
        <dbReference type="ARBA" id="ARBA00022692"/>
    </source>
</evidence>
<comment type="caution">
    <text evidence="13">The sequence shown here is derived from an EMBL/GenBank/DDBJ whole genome shotgun (WGS) entry which is preliminary data.</text>
</comment>
<comment type="subcellular location">
    <subcellularLocation>
        <location evidence="1">Cell inner membrane</location>
        <topology evidence="1">Multi-pass membrane protein</topology>
    </subcellularLocation>
    <subcellularLocation>
        <location evidence="11">Cell membrane</location>
        <topology evidence="11">Multi-pass membrane protein</topology>
    </subcellularLocation>
</comment>
<keyword evidence="8 11" id="KW-0472">Membrane</keyword>
<dbReference type="PANTHER" id="PTHR43848:SF5">
    <property type="entry name" value="SPERMIDINE_PUTRESCINE TRANSPORT SYSTEM PERMEASE PROTEIN POTC"/>
    <property type="match status" value="1"/>
</dbReference>
<feature type="domain" description="ABC transmembrane type-1" evidence="12">
    <location>
        <begin position="66"/>
        <end position="254"/>
    </location>
</feature>
<keyword evidence="5" id="KW-0997">Cell inner membrane</keyword>
<feature type="transmembrane region" description="Helical" evidence="11">
    <location>
        <begin position="66"/>
        <end position="89"/>
    </location>
</feature>
<gene>
    <name evidence="13" type="ORF">GB927_021570</name>
</gene>
<evidence type="ECO:0000256" key="2">
    <source>
        <dbReference type="ARBA" id="ARBA00007069"/>
    </source>
</evidence>
<feature type="transmembrane region" description="Helical" evidence="11">
    <location>
        <begin position="178"/>
        <end position="200"/>
    </location>
</feature>
<keyword evidence="14" id="KW-1185">Reference proteome</keyword>
<evidence type="ECO:0000256" key="4">
    <source>
        <dbReference type="ARBA" id="ARBA00022475"/>
    </source>
</evidence>
<proteinExistence type="inferred from homology"/>
<feature type="transmembrane region" description="Helical" evidence="11">
    <location>
        <begin position="12"/>
        <end position="36"/>
    </location>
</feature>
<dbReference type="InterPro" id="IPR000515">
    <property type="entry name" value="MetI-like"/>
</dbReference>
<keyword evidence="3 11" id="KW-0813">Transport</keyword>
<dbReference type="PANTHER" id="PTHR43848">
    <property type="entry name" value="PUTRESCINE TRANSPORT SYSTEM PERMEASE PROTEIN POTI"/>
    <property type="match status" value="1"/>
</dbReference>
<feature type="transmembrane region" description="Helical" evidence="11">
    <location>
        <begin position="132"/>
        <end position="150"/>
    </location>
</feature>
<evidence type="ECO:0000256" key="7">
    <source>
        <dbReference type="ARBA" id="ARBA00022989"/>
    </source>
</evidence>
<evidence type="ECO:0000256" key="9">
    <source>
        <dbReference type="ARBA" id="ARBA00037216"/>
    </source>
</evidence>
<evidence type="ECO:0000256" key="10">
    <source>
        <dbReference type="ARBA" id="ARBA00039580"/>
    </source>
</evidence>
<dbReference type="InterPro" id="IPR035906">
    <property type="entry name" value="MetI-like_sf"/>
</dbReference>
<dbReference type="Proteomes" id="UP000996601">
    <property type="component" value="Unassembled WGS sequence"/>
</dbReference>
<reference evidence="13" key="1">
    <citation type="submission" date="2021-07" db="EMBL/GenBank/DDBJ databases">
        <title>Shinella sp. nov., a novel member of the genus Shinella from water.</title>
        <authorList>
            <person name="Deng Y."/>
        </authorList>
    </citation>
    <scope>NUCLEOTIDE SEQUENCE</scope>
    <source>
        <strain evidence="13">CPCC 100929</strain>
    </source>
</reference>
<keyword evidence="6 11" id="KW-0812">Transmembrane</keyword>
<dbReference type="EMBL" id="WHSB02000008">
    <property type="protein sequence ID" value="MCQ4632645.1"/>
    <property type="molecule type" value="Genomic_DNA"/>
</dbReference>
<feature type="transmembrane region" description="Helical" evidence="11">
    <location>
        <begin position="101"/>
        <end position="126"/>
    </location>
</feature>
<dbReference type="CDD" id="cd06261">
    <property type="entry name" value="TM_PBP2"/>
    <property type="match status" value="1"/>
</dbReference>
<evidence type="ECO:0000256" key="8">
    <source>
        <dbReference type="ARBA" id="ARBA00023136"/>
    </source>
</evidence>
<evidence type="ECO:0000259" key="12">
    <source>
        <dbReference type="PROSITE" id="PS50928"/>
    </source>
</evidence>
<sequence length="265" mass="28362">MRHGFDWRRTPGFGTYTACIFFFLYAPLVVLVAYSFNGGSLVTVWGGASLKWFAAVAVNRDIQAAALNSVIIAAAATFAATSLGTLAAVGMERSAQRSSGVMSSLFALPLLVPEIVTAVTTLIFFSSLNLRLGLMNLIVAHTVFCIPFAMMPVRARMKGLGDLWENAARDLYAPPFKVLTRVTIPLLRPAIFSGAILSFVVSLDDFVISAMVGDAGTTTLPVYVYGMIRRGITPEVNAASTILLVISIVLAAVGQYLNRQAISKS</sequence>
<name>A0ABT1RBV7_9HYPH</name>
<keyword evidence="7 11" id="KW-1133">Transmembrane helix</keyword>
<protein>
    <recommendedName>
        <fullName evidence="10">Spermidine/putrescine transport system permease protein PotC</fullName>
    </recommendedName>
</protein>